<feature type="region of interest" description="Disordered" evidence="6">
    <location>
        <begin position="1"/>
        <end position="43"/>
    </location>
</feature>
<dbReference type="OrthoDB" id="9788191at2"/>
<keyword evidence="4 5" id="KW-0143">Chaperone</keyword>
<dbReference type="NCBIfam" id="TIGR02273">
    <property type="entry name" value="16S_RimM"/>
    <property type="match status" value="1"/>
</dbReference>
<accession>A0A4Q2IZ10</accession>
<comment type="subcellular location">
    <subcellularLocation>
        <location evidence="5">Cytoplasm</location>
    </subcellularLocation>
</comment>
<comment type="caution">
    <text evidence="9">The sequence shown here is derived from an EMBL/GenBank/DDBJ whole genome shotgun (WGS) entry which is preliminary data.</text>
</comment>
<evidence type="ECO:0000259" key="7">
    <source>
        <dbReference type="Pfam" id="PF01782"/>
    </source>
</evidence>
<evidence type="ECO:0000256" key="5">
    <source>
        <dbReference type="HAMAP-Rule" id="MF_00014"/>
    </source>
</evidence>
<evidence type="ECO:0000313" key="10">
    <source>
        <dbReference type="Proteomes" id="UP000292347"/>
    </source>
</evidence>
<evidence type="ECO:0000256" key="2">
    <source>
        <dbReference type="ARBA" id="ARBA00022517"/>
    </source>
</evidence>
<dbReference type="InterPro" id="IPR011961">
    <property type="entry name" value="RimM"/>
</dbReference>
<sequence>MTTRRPRTPGRTPASRRPIPRRVPTTPPAAATDLPTPEAKAGADGERRVVLAVAIGAHGVAGEVRLKVFAEDLGAHTVLNGGALTLRSVRPGNNGAIARFAEVSSRDAAEALRGTQLWVPRDSLPPLEEGEYYHADLIGLAAFSDTDEPLGTVVAVENFGAGDVLEIERPTGKRFMVPMRADAVPEWNAERLVVTTAFIEA</sequence>
<dbReference type="GO" id="GO:0005840">
    <property type="term" value="C:ribosome"/>
    <property type="evidence" value="ECO:0007669"/>
    <property type="project" value="InterPro"/>
</dbReference>
<evidence type="ECO:0000256" key="3">
    <source>
        <dbReference type="ARBA" id="ARBA00022552"/>
    </source>
</evidence>
<keyword evidence="1 5" id="KW-0963">Cytoplasm</keyword>
<dbReference type="Pfam" id="PF01782">
    <property type="entry name" value="RimM"/>
    <property type="match status" value="1"/>
</dbReference>
<proteinExistence type="inferred from homology"/>
<dbReference type="GO" id="GO:0042274">
    <property type="term" value="P:ribosomal small subunit biogenesis"/>
    <property type="evidence" value="ECO:0007669"/>
    <property type="project" value="UniProtKB-UniRule"/>
</dbReference>
<keyword evidence="2 5" id="KW-0690">Ribosome biogenesis</keyword>
<reference evidence="9 10" key="1">
    <citation type="submission" date="2019-01" db="EMBL/GenBank/DDBJ databases">
        <title>Sphingomonas mucosissima sp. nov. and Sphingomonas desiccabilis sp. nov., from biological soil crusts in the Colorado Plateau, USA.</title>
        <authorList>
            <person name="Zhu D."/>
        </authorList>
    </citation>
    <scope>NUCLEOTIDE SEQUENCE [LARGE SCALE GENOMIC DNA]</scope>
    <source>
        <strain evidence="9 10">CP1D</strain>
    </source>
</reference>
<comment type="domain">
    <text evidence="5">The PRC barrel domain binds ribosomal protein uS19.</text>
</comment>
<keyword evidence="3 5" id="KW-0698">rRNA processing</keyword>
<dbReference type="Gene3D" id="2.40.30.60">
    <property type="entry name" value="RimM"/>
    <property type="match status" value="1"/>
</dbReference>
<evidence type="ECO:0000259" key="8">
    <source>
        <dbReference type="Pfam" id="PF24986"/>
    </source>
</evidence>
<dbReference type="GO" id="GO:0043022">
    <property type="term" value="F:ribosome binding"/>
    <property type="evidence" value="ECO:0007669"/>
    <property type="project" value="InterPro"/>
</dbReference>
<dbReference type="SUPFAM" id="SSF50447">
    <property type="entry name" value="Translation proteins"/>
    <property type="match status" value="1"/>
</dbReference>
<protein>
    <recommendedName>
        <fullName evidence="5">Ribosome maturation factor RimM</fullName>
    </recommendedName>
</protein>
<name>A0A4Q2IZ10_9SPHN</name>
<dbReference type="SUPFAM" id="SSF50346">
    <property type="entry name" value="PRC-barrel domain"/>
    <property type="match status" value="1"/>
</dbReference>
<feature type="domain" description="RimM N-terminal" evidence="7">
    <location>
        <begin position="55"/>
        <end position="122"/>
    </location>
</feature>
<evidence type="ECO:0000256" key="4">
    <source>
        <dbReference type="ARBA" id="ARBA00023186"/>
    </source>
</evidence>
<dbReference type="Gene3D" id="2.30.30.240">
    <property type="entry name" value="PRC-barrel domain"/>
    <property type="match status" value="1"/>
</dbReference>
<feature type="domain" description="Ribosome maturation factor RimM PRC barrel" evidence="8">
    <location>
        <begin position="135"/>
        <end position="191"/>
    </location>
</feature>
<dbReference type="GO" id="GO:0006364">
    <property type="term" value="P:rRNA processing"/>
    <property type="evidence" value="ECO:0007669"/>
    <property type="project" value="UniProtKB-UniRule"/>
</dbReference>
<evidence type="ECO:0000256" key="1">
    <source>
        <dbReference type="ARBA" id="ARBA00022490"/>
    </source>
</evidence>
<evidence type="ECO:0000256" key="6">
    <source>
        <dbReference type="SAM" id="MobiDB-lite"/>
    </source>
</evidence>
<dbReference type="Proteomes" id="UP000292347">
    <property type="component" value="Unassembled WGS sequence"/>
</dbReference>
<dbReference type="GO" id="GO:0005737">
    <property type="term" value="C:cytoplasm"/>
    <property type="evidence" value="ECO:0007669"/>
    <property type="project" value="UniProtKB-SubCell"/>
</dbReference>
<dbReference type="InterPro" id="IPR009000">
    <property type="entry name" value="Transl_B-barrel_sf"/>
</dbReference>
<dbReference type="Pfam" id="PF24986">
    <property type="entry name" value="PRC_RimM"/>
    <property type="match status" value="1"/>
</dbReference>
<comment type="function">
    <text evidence="5">An accessory protein needed during the final step in the assembly of 30S ribosomal subunit, possibly for assembly of the head region. Essential for efficient processing of 16S rRNA. May be needed both before and after RbfA during the maturation of 16S rRNA. It has affinity for free ribosomal 30S subunits but not for 70S ribosomes.</text>
</comment>
<comment type="similarity">
    <text evidence="5">Belongs to the RimM family.</text>
</comment>
<dbReference type="HAMAP" id="MF_00014">
    <property type="entry name" value="Ribosome_mat_RimM"/>
    <property type="match status" value="1"/>
</dbReference>
<comment type="subunit">
    <text evidence="5">Binds ribosomal protein uS19.</text>
</comment>
<dbReference type="EMBL" id="SDPT01000001">
    <property type="protein sequence ID" value="RXZ34573.1"/>
    <property type="molecule type" value="Genomic_DNA"/>
</dbReference>
<feature type="compositionally biased region" description="Low complexity" evidence="6">
    <location>
        <begin position="9"/>
        <end position="39"/>
    </location>
</feature>
<dbReference type="InterPro" id="IPR036976">
    <property type="entry name" value="RimM_N_sf"/>
</dbReference>
<dbReference type="PANTHER" id="PTHR33692">
    <property type="entry name" value="RIBOSOME MATURATION FACTOR RIMM"/>
    <property type="match status" value="1"/>
</dbReference>
<dbReference type="AlphaFoldDB" id="A0A4Q2IZ10"/>
<dbReference type="InterPro" id="IPR002676">
    <property type="entry name" value="RimM_N"/>
</dbReference>
<dbReference type="InterPro" id="IPR056792">
    <property type="entry name" value="PRC_RimM"/>
</dbReference>
<keyword evidence="10" id="KW-1185">Reference proteome</keyword>
<gene>
    <name evidence="5 9" type="primary">rimM</name>
    <name evidence="9" type="ORF">EO081_02505</name>
</gene>
<organism evidence="9 10">
    <name type="scientific">Sphingomonas desiccabilis</name>
    <dbReference type="NCBI Taxonomy" id="429134"/>
    <lineage>
        <taxon>Bacteria</taxon>
        <taxon>Pseudomonadati</taxon>
        <taxon>Pseudomonadota</taxon>
        <taxon>Alphaproteobacteria</taxon>
        <taxon>Sphingomonadales</taxon>
        <taxon>Sphingomonadaceae</taxon>
        <taxon>Sphingomonas</taxon>
    </lineage>
</organism>
<dbReference type="InterPro" id="IPR011033">
    <property type="entry name" value="PRC_barrel-like_sf"/>
</dbReference>
<dbReference type="PANTHER" id="PTHR33692:SF1">
    <property type="entry name" value="RIBOSOME MATURATION FACTOR RIMM"/>
    <property type="match status" value="1"/>
</dbReference>
<evidence type="ECO:0000313" key="9">
    <source>
        <dbReference type="EMBL" id="RXZ34573.1"/>
    </source>
</evidence>